<protein>
    <recommendedName>
        <fullName evidence="7">OmpR/PhoB-type domain-containing protein</fullName>
    </recommendedName>
</protein>
<gene>
    <name evidence="8" type="ORF">GCM10010361_70160</name>
</gene>
<evidence type="ECO:0000256" key="1">
    <source>
        <dbReference type="ARBA" id="ARBA00005820"/>
    </source>
</evidence>
<dbReference type="SUPFAM" id="SSF46894">
    <property type="entry name" value="C-terminal effector domain of the bipartite response regulators"/>
    <property type="match status" value="1"/>
</dbReference>
<keyword evidence="3" id="KW-0805">Transcription regulation</keyword>
<keyword evidence="5" id="KW-0804">Transcription</keyword>
<dbReference type="Pfam" id="PF00486">
    <property type="entry name" value="Trans_reg_C"/>
    <property type="match status" value="1"/>
</dbReference>
<dbReference type="Pfam" id="PF03704">
    <property type="entry name" value="BTAD"/>
    <property type="match status" value="1"/>
</dbReference>
<evidence type="ECO:0000256" key="6">
    <source>
        <dbReference type="PROSITE-ProRule" id="PRU01091"/>
    </source>
</evidence>
<comment type="caution">
    <text evidence="8">The sequence shown here is derived from an EMBL/GenBank/DDBJ whole genome shotgun (WGS) entry which is preliminary data.</text>
</comment>
<evidence type="ECO:0000313" key="8">
    <source>
        <dbReference type="EMBL" id="GAA0494766.1"/>
    </source>
</evidence>
<evidence type="ECO:0000256" key="4">
    <source>
        <dbReference type="ARBA" id="ARBA00023125"/>
    </source>
</evidence>
<keyword evidence="9" id="KW-1185">Reference proteome</keyword>
<dbReference type="PROSITE" id="PS51755">
    <property type="entry name" value="OMPR_PHOB"/>
    <property type="match status" value="1"/>
</dbReference>
<dbReference type="InterPro" id="IPR011990">
    <property type="entry name" value="TPR-like_helical_dom_sf"/>
</dbReference>
<keyword evidence="2" id="KW-0902">Two-component regulatory system</keyword>
<feature type="DNA-binding region" description="OmpR/PhoB-type" evidence="6">
    <location>
        <begin position="1"/>
        <end position="99"/>
    </location>
</feature>
<dbReference type="PANTHER" id="PTHR35807">
    <property type="entry name" value="TRANSCRIPTIONAL REGULATOR REDD-RELATED"/>
    <property type="match status" value="1"/>
</dbReference>
<dbReference type="RefSeq" id="WP_346099521.1">
    <property type="nucleotide sequence ID" value="NZ_BAAABY010000054.1"/>
</dbReference>
<dbReference type="InterPro" id="IPR016032">
    <property type="entry name" value="Sig_transdc_resp-reg_C-effctor"/>
</dbReference>
<dbReference type="SMART" id="SM00862">
    <property type="entry name" value="Trans_reg_C"/>
    <property type="match status" value="1"/>
</dbReference>
<dbReference type="InterPro" id="IPR051677">
    <property type="entry name" value="AfsR-DnrI-RedD_regulator"/>
</dbReference>
<dbReference type="PANTHER" id="PTHR35807:SF1">
    <property type="entry name" value="TRANSCRIPTIONAL REGULATOR REDD"/>
    <property type="match status" value="1"/>
</dbReference>
<dbReference type="InterPro" id="IPR036388">
    <property type="entry name" value="WH-like_DNA-bd_sf"/>
</dbReference>
<dbReference type="Gene3D" id="1.25.40.10">
    <property type="entry name" value="Tetratricopeptide repeat domain"/>
    <property type="match status" value="1"/>
</dbReference>
<evidence type="ECO:0000256" key="2">
    <source>
        <dbReference type="ARBA" id="ARBA00023012"/>
    </source>
</evidence>
<organism evidence="8 9">
    <name type="scientific">Streptomyces olivaceiscleroticus</name>
    <dbReference type="NCBI Taxonomy" id="68245"/>
    <lineage>
        <taxon>Bacteria</taxon>
        <taxon>Bacillati</taxon>
        <taxon>Actinomycetota</taxon>
        <taxon>Actinomycetes</taxon>
        <taxon>Kitasatosporales</taxon>
        <taxon>Streptomycetaceae</taxon>
        <taxon>Streptomyces</taxon>
    </lineage>
</organism>
<dbReference type="InterPro" id="IPR001867">
    <property type="entry name" value="OmpR/PhoB-type_DNA-bd"/>
</dbReference>
<dbReference type="Proteomes" id="UP001500909">
    <property type="component" value="Unassembled WGS sequence"/>
</dbReference>
<proteinExistence type="inferred from homology"/>
<keyword evidence="4 6" id="KW-0238">DNA-binding</keyword>
<dbReference type="Gene3D" id="1.10.10.10">
    <property type="entry name" value="Winged helix-like DNA-binding domain superfamily/Winged helix DNA-binding domain"/>
    <property type="match status" value="1"/>
</dbReference>
<sequence length="273" mass="29981">MKIDILGPLAAELDGHSIVPSASKPRQVLALLALEADRVVPVPTLMEEVWASEMPRSATTTLQTYVLVLRRLLGAAAGADGPKAKQLLVTQHGGYRLAVAPETVDLHRYERLAAAGRAAFERGDEARAAETLRRALELWRGPALVDVKAGPVLDIELARLEESRLSTVELRIEAELQLGRHTALLAELAELTGRHPLHEGLHAQRMAALYRSGRAWQALQVFHELRDRLDTELGIVPSARLQQVHQAVLISDPRLEAASDRRPAMTTLDMFAL</sequence>
<feature type="domain" description="OmpR/PhoB-type" evidence="7">
    <location>
        <begin position="1"/>
        <end position="99"/>
    </location>
</feature>
<evidence type="ECO:0000259" key="7">
    <source>
        <dbReference type="PROSITE" id="PS51755"/>
    </source>
</evidence>
<evidence type="ECO:0000256" key="5">
    <source>
        <dbReference type="ARBA" id="ARBA00023163"/>
    </source>
</evidence>
<dbReference type="EMBL" id="BAAABY010000054">
    <property type="protein sequence ID" value="GAA0494766.1"/>
    <property type="molecule type" value="Genomic_DNA"/>
</dbReference>
<dbReference type="SMART" id="SM01043">
    <property type="entry name" value="BTAD"/>
    <property type="match status" value="1"/>
</dbReference>
<comment type="similarity">
    <text evidence="1">Belongs to the AfsR/DnrI/RedD regulatory family.</text>
</comment>
<dbReference type="InterPro" id="IPR005158">
    <property type="entry name" value="BTAD"/>
</dbReference>
<accession>A0ABN1BED7</accession>
<reference evidence="8 9" key="1">
    <citation type="journal article" date="2019" name="Int. J. Syst. Evol. Microbiol.">
        <title>The Global Catalogue of Microorganisms (GCM) 10K type strain sequencing project: providing services to taxonomists for standard genome sequencing and annotation.</title>
        <authorList>
            <consortium name="The Broad Institute Genomics Platform"/>
            <consortium name="The Broad Institute Genome Sequencing Center for Infectious Disease"/>
            <person name="Wu L."/>
            <person name="Ma J."/>
        </authorList>
    </citation>
    <scope>NUCLEOTIDE SEQUENCE [LARGE SCALE GENOMIC DNA]</scope>
    <source>
        <strain evidence="8 9">JCM 4805</strain>
    </source>
</reference>
<name>A0ABN1BED7_9ACTN</name>
<dbReference type="CDD" id="cd15831">
    <property type="entry name" value="BTAD"/>
    <property type="match status" value="1"/>
</dbReference>
<evidence type="ECO:0000256" key="3">
    <source>
        <dbReference type="ARBA" id="ARBA00023015"/>
    </source>
</evidence>
<dbReference type="SUPFAM" id="SSF48452">
    <property type="entry name" value="TPR-like"/>
    <property type="match status" value="1"/>
</dbReference>
<evidence type="ECO:0000313" key="9">
    <source>
        <dbReference type="Proteomes" id="UP001500909"/>
    </source>
</evidence>